<proteinExistence type="predicted"/>
<keyword evidence="10" id="KW-1185">Reference proteome</keyword>
<dbReference type="Proteomes" id="UP001153069">
    <property type="component" value="Unassembled WGS sequence"/>
</dbReference>
<feature type="transmembrane region" description="Helical" evidence="7">
    <location>
        <begin position="271"/>
        <end position="295"/>
    </location>
</feature>
<dbReference type="OrthoDB" id="5982228at2759"/>
<feature type="transmembrane region" description="Helical" evidence="7">
    <location>
        <begin position="101"/>
        <end position="122"/>
    </location>
</feature>
<feature type="transmembrane region" description="Helical" evidence="7">
    <location>
        <begin position="42"/>
        <end position="59"/>
    </location>
</feature>
<keyword evidence="5 7" id="KW-0472">Membrane</keyword>
<reference evidence="9" key="1">
    <citation type="submission" date="2020-06" db="EMBL/GenBank/DDBJ databases">
        <authorList>
            <consortium name="Plant Systems Biology data submission"/>
        </authorList>
    </citation>
    <scope>NUCLEOTIDE SEQUENCE</scope>
    <source>
        <strain evidence="9">D6</strain>
    </source>
</reference>
<keyword evidence="3 7" id="KW-0812">Transmembrane</keyword>
<keyword evidence="2" id="KW-0813">Transport</keyword>
<dbReference type="InterPro" id="IPR029485">
    <property type="entry name" value="CAT_C"/>
</dbReference>
<keyword evidence="4 7" id="KW-1133">Transmembrane helix</keyword>
<feature type="transmembrane region" description="Helical" evidence="7">
    <location>
        <begin position="170"/>
        <end position="188"/>
    </location>
</feature>
<feature type="transmembrane region" description="Helical" evidence="7">
    <location>
        <begin position="423"/>
        <end position="442"/>
    </location>
</feature>
<evidence type="ECO:0000256" key="3">
    <source>
        <dbReference type="ARBA" id="ARBA00022692"/>
    </source>
</evidence>
<dbReference type="GO" id="GO:0015171">
    <property type="term" value="F:amino acid transmembrane transporter activity"/>
    <property type="evidence" value="ECO:0007669"/>
    <property type="project" value="TreeGrafter"/>
</dbReference>
<evidence type="ECO:0000256" key="1">
    <source>
        <dbReference type="ARBA" id="ARBA00004141"/>
    </source>
</evidence>
<evidence type="ECO:0000256" key="7">
    <source>
        <dbReference type="SAM" id="Phobius"/>
    </source>
</evidence>
<dbReference type="AlphaFoldDB" id="A0A9N8HR65"/>
<dbReference type="Pfam" id="PF13520">
    <property type="entry name" value="AA_permease_2"/>
    <property type="match status" value="1"/>
</dbReference>
<feature type="transmembrane region" description="Helical" evidence="7">
    <location>
        <begin position="487"/>
        <end position="505"/>
    </location>
</feature>
<feature type="transmembrane region" description="Helical" evidence="7">
    <location>
        <begin position="200"/>
        <end position="218"/>
    </location>
</feature>
<protein>
    <submittedName>
        <fullName evidence="9">Affinity cationic amino acid transporter 1</fullName>
    </submittedName>
</protein>
<feature type="transmembrane region" description="Helical" evidence="7">
    <location>
        <begin position="399"/>
        <end position="417"/>
    </location>
</feature>
<feature type="transmembrane region" description="Helical" evidence="7">
    <location>
        <begin position="580"/>
        <end position="600"/>
    </location>
</feature>
<organism evidence="9 10">
    <name type="scientific">Seminavis robusta</name>
    <dbReference type="NCBI Taxonomy" id="568900"/>
    <lineage>
        <taxon>Eukaryota</taxon>
        <taxon>Sar</taxon>
        <taxon>Stramenopiles</taxon>
        <taxon>Ochrophyta</taxon>
        <taxon>Bacillariophyta</taxon>
        <taxon>Bacillariophyceae</taxon>
        <taxon>Bacillariophycidae</taxon>
        <taxon>Naviculales</taxon>
        <taxon>Naviculaceae</taxon>
        <taxon>Seminavis</taxon>
    </lineage>
</organism>
<gene>
    <name evidence="9" type="ORF">SEMRO_1232_G254720.1</name>
</gene>
<feature type="transmembrane region" description="Helical" evidence="7">
    <location>
        <begin position="553"/>
        <end position="574"/>
    </location>
</feature>
<feature type="transmembrane region" description="Helical" evidence="7">
    <location>
        <begin position="350"/>
        <end position="369"/>
    </location>
</feature>
<evidence type="ECO:0000256" key="2">
    <source>
        <dbReference type="ARBA" id="ARBA00022448"/>
    </source>
</evidence>
<dbReference type="PANTHER" id="PTHR43243">
    <property type="entry name" value="INNER MEMBRANE TRANSPORTER YGJI-RELATED"/>
    <property type="match status" value="1"/>
</dbReference>
<comment type="caution">
    <text evidence="9">The sequence shown here is derived from an EMBL/GenBank/DDBJ whole genome shotgun (WGS) entry which is preliminary data.</text>
</comment>
<evidence type="ECO:0000256" key="5">
    <source>
        <dbReference type="ARBA" id="ARBA00023136"/>
    </source>
</evidence>
<dbReference type="Gene3D" id="1.20.1740.10">
    <property type="entry name" value="Amino acid/polyamine transporter I"/>
    <property type="match status" value="1"/>
</dbReference>
<feature type="transmembrane region" description="Helical" evidence="7">
    <location>
        <begin position="511"/>
        <end position="532"/>
    </location>
</feature>
<dbReference type="EMBL" id="CAICTM010001230">
    <property type="protein sequence ID" value="CAB9521785.1"/>
    <property type="molecule type" value="Genomic_DNA"/>
</dbReference>
<comment type="subcellular location">
    <subcellularLocation>
        <location evidence="1">Membrane</location>
        <topology evidence="1">Multi-pass membrane protein</topology>
    </subcellularLocation>
</comment>
<sequence length="640" mass="69111">MTLLSRPTLKAMARRKTLAEAKNTDDGSGSGGLLRSLTGIDLVLYGVGSSVGAGIYVMIGLGSVIAGPAISVSFLACGAACILTSLAYAEFAARIPVSGSAYTYVYVAFGECLAWCVAWFLILGYGFTASVVARAWADYCGDLLIKICQSTSWDTLWLERFTEWEVFEGYSFSLLSMVIIGLSTLVLLRGVQDSAIFNNAMTIMNVLVLVLVIVAGFGSGSIDMDNLTPFVPNHAASVLQGAGLVFFAFIGFDMVASLSEEVVNPERNMPIGIVGSLLATTCIYVSVSLAVVGMAPIKLLGETVPVINSLLVNAYCTHSEQVLLDDATTACLGNGDKHLIKPVLATVSRIVQYGAVFGLTVACFTSLMGQPRIFYRMAQDGLWFPQFADVDPVSQVPRFGIIVTGVVTALLACFVPLDALANLISLGTLMVFTFVDAGVILLRVRTHADKVEQHHHQQQQSAGRKDKESIHAARRERRRRHQKETNWVALLLVAYTFAVTCSSVIMTKTSYSFLAGFCMLVAIGAGLVITTVPETWVGDDSQSTLSAMHEHHFLCPFVPGLPLAGIACNAFMMGSLPTSSWFFCSIWLVLGVSFYFIYGIHHSKLQHNERYAESAPLVAMATVPHTEIDEIGLPNYMDLE</sequence>
<dbReference type="InterPro" id="IPR002293">
    <property type="entry name" value="AA/rel_permease1"/>
</dbReference>
<feature type="region of interest" description="Disordered" evidence="6">
    <location>
        <begin position="453"/>
        <end position="479"/>
    </location>
</feature>
<evidence type="ECO:0000256" key="6">
    <source>
        <dbReference type="SAM" id="MobiDB-lite"/>
    </source>
</evidence>
<evidence type="ECO:0000259" key="8">
    <source>
        <dbReference type="Pfam" id="PF13906"/>
    </source>
</evidence>
<feature type="transmembrane region" description="Helical" evidence="7">
    <location>
        <begin position="238"/>
        <end position="259"/>
    </location>
</feature>
<dbReference type="Pfam" id="PF13906">
    <property type="entry name" value="AA_permease_C"/>
    <property type="match status" value="1"/>
</dbReference>
<dbReference type="PANTHER" id="PTHR43243:SF4">
    <property type="entry name" value="CATIONIC AMINO ACID TRANSPORTER 4"/>
    <property type="match status" value="1"/>
</dbReference>
<feature type="transmembrane region" description="Helical" evidence="7">
    <location>
        <begin position="65"/>
        <end position="89"/>
    </location>
</feature>
<name>A0A9N8HR65_9STRA</name>
<feature type="compositionally biased region" description="Basic and acidic residues" evidence="6">
    <location>
        <begin position="463"/>
        <end position="473"/>
    </location>
</feature>
<feature type="domain" description="Cationic amino acid transporter C-terminal" evidence="8">
    <location>
        <begin position="553"/>
        <end position="603"/>
    </location>
</feature>
<evidence type="ECO:0000313" key="10">
    <source>
        <dbReference type="Proteomes" id="UP001153069"/>
    </source>
</evidence>
<accession>A0A9N8HR65</accession>
<evidence type="ECO:0000313" key="9">
    <source>
        <dbReference type="EMBL" id="CAB9521785.1"/>
    </source>
</evidence>
<dbReference type="GO" id="GO:0016020">
    <property type="term" value="C:membrane"/>
    <property type="evidence" value="ECO:0007669"/>
    <property type="project" value="UniProtKB-SubCell"/>
</dbReference>
<evidence type="ECO:0000256" key="4">
    <source>
        <dbReference type="ARBA" id="ARBA00022989"/>
    </source>
</evidence>